<feature type="region of interest" description="Disordered" evidence="2">
    <location>
        <begin position="53"/>
        <end position="72"/>
    </location>
</feature>
<name>A0A3P6ZGU5_HYMDI</name>
<feature type="coiled-coil region" evidence="1">
    <location>
        <begin position="570"/>
        <end position="619"/>
    </location>
</feature>
<accession>A0A3P6ZGU5</accession>
<feature type="coiled-coil region" evidence="1">
    <location>
        <begin position="459"/>
        <end position="486"/>
    </location>
</feature>
<feature type="region of interest" description="Disordered" evidence="2">
    <location>
        <begin position="497"/>
        <end position="518"/>
    </location>
</feature>
<dbReference type="Proteomes" id="UP000274504">
    <property type="component" value="Unassembled WGS sequence"/>
</dbReference>
<feature type="region of interest" description="Disordered" evidence="2">
    <location>
        <begin position="624"/>
        <end position="661"/>
    </location>
</feature>
<dbReference type="InterPro" id="IPR051585">
    <property type="entry name" value="STE20_Ser/Thr_Kinases"/>
</dbReference>
<reference evidence="3 4" key="1">
    <citation type="submission" date="2018-11" db="EMBL/GenBank/DDBJ databases">
        <authorList>
            <consortium name="Pathogen Informatics"/>
        </authorList>
    </citation>
    <scope>NUCLEOTIDE SEQUENCE [LARGE SCALE GENOMIC DNA]</scope>
</reference>
<protein>
    <submittedName>
        <fullName evidence="3">Uncharacterized protein</fullName>
    </submittedName>
</protein>
<sequence length="661" mass="75684">MHYIFSNFQDPFVTDVTETDRSTIKLLLGEANAEPDFDAVLVSAKTVKAMAHSLQETDSADSADDRSSSTDTTQMHMVSYEDVPFEDGPKIPPVFITGDEQSEKENSGLQTSFGAVAPPSESSMKSSKQLPTPPPTPMSLPDFALEISRTSDDDSSVSQETKELPLPYPSGDTTTSKEDEVKNGNLLSVEQPMTSVLQQCPKQFRTSIRTRRFVVDGKEHTTTSKKLPRKVKFHFSQMSGARLRALREFRELAKESKRRNREIAERVEQQMRQLDSKQANECLTRDLEAAAKKYKSSRDRLELQYENDLKAVREANVQAEKAFLDQFKQKLERKMSSRTLRKSIFRDVRENIGSSGGIASLRALANDGSSAQAGEYYSEAIEFLERQESNVASQLGKLKEVHKKRIAHLDLQLQSEQYELNMNFTKEQGKMEQRHMHMRHQLARSQLKDFAMADRQLLAKRLASQLIELKEAAEADRERLQEAQMVEKKIYLKNEKSSHKRRMAHYQKKLRDDGPPSGMTMKEAIAKMDETERLRDIDAVRRLESHHQMQWQALDREIMSRFIELDEQQSEKKTLLANQETNRLRELEDDHKQEMKTHIDRLQRKLQQLRERYEKEIISRADATSLSSGVDTSAGHQVSNYTNPPLTPTISVTSATQSYKC</sequence>
<dbReference type="AlphaFoldDB" id="A0A3P6ZGU5"/>
<feature type="compositionally biased region" description="Polar residues" evidence="2">
    <location>
        <begin position="120"/>
        <end position="130"/>
    </location>
</feature>
<dbReference type="EMBL" id="UYSG01010915">
    <property type="protein sequence ID" value="VDL59520.1"/>
    <property type="molecule type" value="Genomic_DNA"/>
</dbReference>
<dbReference type="PANTHER" id="PTHR46538">
    <property type="entry name" value="PROTEIN KINASE DOMAIN-CONTAINING PROTEIN"/>
    <property type="match status" value="1"/>
</dbReference>
<proteinExistence type="predicted"/>
<dbReference type="OrthoDB" id="6281909at2759"/>
<gene>
    <name evidence="3" type="ORF">HDID_LOCUS7202</name>
</gene>
<evidence type="ECO:0000256" key="2">
    <source>
        <dbReference type="SAM" id="MobiDB-lite"/>
    </source>
</evidence>
<keyword evidence="1" id="KW-0175">Coiled coil</keyword>
<feature type="region of interest" description="Disordered" evidence="2">
    <location>
        <begin position="83"/>
        <end position="179"/>
    </location>
</feature>
<evidence type="ECO:0000313" key="3">
    <source>
        <dbReference type="EMBL" id="VDL59520.1"/>
    </source>
</evidence>
<feature type="compositionally biased region" description="Basic residues" evidence="2">
    <location>
        <begin position="498"/>
        <end position="508"/>
    </location>
</feature>
<evidence type="ECO:0000313" key="4">
    <source>
        <dbReference type="Proteomes" id="UP000274504"/>
    </source>
</evidence>
<organism evidence="3 4">
    <name type="scientific">Hymenolepis diminuta</name>
    <name type="common">Rat tapeworm</name>
    <dbReference type="NCBI Taxonomy" id="6216"/>
    <lineage>
        <taxon>Eukaryota</taxon>
        <taxon>Metazoa</taxon>
        <taxon>Spiralia</taxon>
        <taxon>Lophotrochozoa</taxon>
        <taxon>Platyhelminthes</taxon>
        <taxon>Cestoda</taxon>
        <taxon>Eucestoda</taxon>
        <taxon>Cyclophyllidea</taxon>
        <taxon>Hymenolepididae</taxon>
        <taxon>Hymenolepis</taxon>
    </lineage>
</organism>
<dbReference type="PANTHER" id="PTHR46538:SF3">
    <property type="entry name" value="PROTEIN KINASE DOMAIN-CONTAINING PROTEIN"/>
    <property type="match status" value="1"/>
</dbReference>
<evidence type="ECO:0000256" key="1">
    <source>
        <dbReference type="SAM" id="Coils"/>
    </source>
</evidence>
<feature type="coiled-coil region" evidence="1">
    <location>
        <begin position="246"/>
        <end position="318"/>
    </location>
</feature>